<dbReference type="STRING" id="1193713.GCA_001636315_01584"/>
<dbReference type="Gene3D" id="1.10.3820.10">
    <property type="entry name" value="Di-heme elbow motif domain"/>
    <property type="match status" value="1"/>
</dbReference>
<name>A0A3Q9QV38_9BACI</name>
<keyword evidence="3" id="KW-0349">Heme</keyword>
<evidence type="ECO:0000256" key="3">
    <source>
        <dbReference type="ARBA" id="ARBA00022617"/>
    </source>
</evidence>
<gene>
    <name evidence="10" type="ORF">CHR53_23435</name>
</gene>
<keyword evidence="8" id="KW-0812">Transmembrane</keyword>
<evidence type="ECO:0000259" key="9">
    <source>
        <dbReference type="Pfam" id="PF03264"/>
    </source>
</evidence>
<keyword evidence="2" id="KW-0813">Transport</keyword>
<reference evidence="10 11" key="1">
    <citation type="submission" date="2017-07" db="EMBL/GenBank/DDBJ databases">
        <title>The complete genome sequence of Bacillus mesonae strain H20-5, an efficient strain improving plant abiotic stress resistance.</title>
        <authorList>
            <person name="Kim S.Y."/>
            <person name="Song H."/>
            <person name="Sang M.K."/>
            <person name="Weon H.-Y."/>
            <person name="Song J."/>
        </authorList>
    </citation>
    <scope>NUCLEOTIDE SEQUENCE [LARGE SCALE GENOMIC DNA]</scope>
    <source>
        <strain evidence="10 11">H20-5</strain>
    </source>
</reference>
<evidence type="ECO:0000313" key="11">
    <source>
        <dbReference type="Proteomes" id="UP000282892"/>
    </source>
</evidence>
<evidence type="ECO:0000313" key="10">
    <source>
        <dbReference type="EMBL" id="AZU63967.1"/>
    </source>
</evidence>
<dbReference type="Pfam" id="PF03264">
    <property type="entry name" value="Cytochrom_NNT"/>
    <property type="match status" value="1"/>
</dbReference>
<evidence type="ECO:0000256" key="4">
    <source>
        <dbReference type="ARBA" id="ARBA00022723"/>
    </source>
</evidence>
<dbReference type="InterPro" id="IPR038266">
    <property type="entry name" value="NapC/NirT_cytc_sf"/>
</dbReference>
<feature type="transmembrane region" description="Helical" evidence="8">
    <location>
        <begin position="20"/>
        <end position="40"/>
    </location>
</feature>
<evidence type="ECO:0000256" key="8">
    <source>
        <dbReference type="SAM" id="Phobius"/>
    </source>
</evidence>
<keyword evidence="8" id="KW-1133">Transmembrane helix</keyword>
<dbReference type="InterPro" id="IPR036280">
    <property type="entry name" value="Multihaem_cyt_sf"/>
</dbReference>
<dbReference type="RefSeq" id="WP_127488641.1">
    <property type="nucleotide sequence ID" value="NZ_CP022572.1"/>
</dbReference>
<proteinExistence type="predicted"/>
<dbReference type="InterPro" id="IPR005126">
    <property type="entry name" value="NapC/NirT_cyt_c_N"/>
</dbReference>
<dbReference type="GO" id="GO:0030313">
    <property type="term" value="C:cell envelope"/>
    <property type="evidence" value="ECO:0007669"/>
    <property type="project" value="UniProtKB-SubCell"/>
</dbReference>
<comment type="subcellular location">
    <subcellularLocation>
        <location evidence="1">Cell envelope</location>
    </subcellularLocation>
</comment>
<keyword evidence="11" id="KW-1185">Reference proteome</keyword>
<dbReference type="SUPFAM" id="SSF48695">
    <property type="entry name" value="Multiheme cytochromes"/>
    <property type="match status" value="1"/>
</dbReference>
<evidence type="ECO:0000256" key="7">
    <source>
        <dbReference type="ARBA" id="ARBA00023004"/>
    </source>
</evidence>
<keyword evidence="8" id="KW-0472">Membrane</keyword>
<dbReference type="GO" id="GO:0046872">
    <property type="term" value="F:metal ion binding"/>
    <property type="evidence" value="ECO:0007669"/>
    <property type="project" value="UniProtKB-KW"/>
</dbReference>
<evidence type="ECO:0000256" key="6">
    <source>
        <dbReference type="ARBA" id="ARBA00022982"/>
    </source>
</evidence>
<keyword evidence="4" id="KW-0479">Metal-binding</keyword>
<dbReference type="PANTHER" id="PTHR35038">
    <property type="entry name" value="DISSIMILATORY SULFITE REDUCTASE SIRA"/>
    <property type="match status" value="1"/>
</dbReference>
<protein>
    <submittedName>
        <fullName evidence="10">Cytochrome C</fullName>
    </submittedName>
</protein>
<feature type="domain" description="NapC/NirT cytochrome c N-terminal" evidence="9">
    <location>
        <begin position="16"/>
        <end position="160"/>
    </location>
</feature>
<evidence type="ECO:0000256" key="5">
    <source>
        <dbReference type="ARBA" id="ARBA00022729"/>
    </source>
</evidence>
<keyword evidence="7" id="KW-0408">Iron</keyword>
<dbReference type="EMBL" id="CP022572">
    <property type="protein sequence ID" value="AZU63967.1"/>
    <property type="molecule type" value="Genomic_DNA"/>
</dbReference>
<evidence type="ECO:0000256" key="1">
    <source>
        <dbReference type="ARBA" id="ARBA00004196"/>
    </source>
</evidence>
<keyword evidence="5" id="KW-0732">Signal</keyword>
<dbReference type="InterPro" id="IPR051829">
    <property type="entry name" value="Multiheme_Cytochr_ET"/>
</dbReference>
<keyword evidence="6" id="KW-0249">Electron transport</keyword>
<sequence>MDKEHKHERSAPPRLRYKLFKIMTLTLFFLIVFLSLGFFGQEAATSSKYCASCHEMKPEYYTWKASTHAEVDCVNCHKDPGVKQIAKAQINGAVKNIRNETITTAAIIRMTKEIPNSACEKCHDMSKRRVSASGDIIIPHDRHIEKKIKCTQCHNNVAHGKIADRNMTFKTDYDKWDSKVGQAAMADLKFTRPTMQTCMDCHIARKITTKCEACHATGMVPKSHKTADFKTTHGIIAKNDLEKCNSCHKYMSAAALEGYEDTSIVDQYLNPDQKTSNKNEHTYAKENTFCQNCHKKRPASHAVSFIGNHGTLANQNQEKCYTCHDPNRTNTSSNNTINCATCHQMKHQNNWRQGHPFPVDTVKRPDARCYTCHVKQTCISCHKK</sequence>
<dbReference type="OrthoDB" id="9791652at2"/>
<accession>A0A3Q9QV38</accession>
<evidence type="ECO:0000256" key="2">
    <source>
        <dbReference type="ARBA" id="ARBA00022448"/>
    </source>
</evidence>
<dbReference type="Proteomes" id="UP000282892">
    <property type="component" value="Chromosome"/>
</dbReference>
<organism evidence="10 11">
    <name type="scientific">Neobacillus mesonae</name>
    <dbReference type="NCBI Taxonomy" id="1193713"/>
    <lineage>
        <taxon>Bacteria</taxon>
        <taxon>Bacillati</taxon>
        <taxon>Bacillota</taxon>
        <taxon>Bacilli</taxon>
        <taxon>Bacillales</taxon>
        <taxon>Bacillaceae</taxon>
        <taxon>Neobacillus</taxon>
    </lineage>
</organism>
<dbReference type="KEGG" id="nmk:CHR53_23435"/>
<dbReference type="AlphaFoldDB" id="A0A3Q9QV38"/>